<keyword evidence="2" id="KW-0964">Secreted</keyword>
<feature type="non-terminal residue" evidence="5">
    <location>
        <position position="1"/>
    </location>
</feature>
<sequence>FLILFTVFRFYTLNMKASVWLWPVITTLLCAIQLVCTAPFSDYSDYNGIEEGIEKRMKPSLSIVNPLDVLRQRLLLEMARRQMRENERQVEKNREYLNAVGKRSVPEFLELLRQEPIDNNYNIRRIRTNDPRNYNGNDNYQMRYHYSLHKNGDTSK</sequence>
<dbReference type="EMBL" id="LR899014">
    <property type="protein sequence ID" value="CAD7092500.1"/>
    <property type="molecule type" value="Genomic_DNA"/>
</dbReference>
<dbReference type="InterPro" id="IPR018446">
    <property type="entry name" value="Corticotropin-releasing_fac_CS"/>
</dbReference>
<dbReference type="InParanoid" id="A0A7R8V6D1"/>
<dbReference type="AlphaFoldDB" id="A0A7R8V6D1"/>
<dbReference type="SMART" id="SM00039">
    <property type="entry name" value="CRF"/>
    <property type="match status" value="1"/>
</dbReference>
<evidence type="ECO:0000256" key="3">
    <source>
        <dbReference type="ARBA" id="ARBA00022702"/>
    </source>
</evidence>
<evidence type="ECO:0000259" key="4">
    <source>
        <dbReference type="SMART" id="SM00039"/>
    </source>
</evidence>
<evidence type="ECO:0000313" key="5">
    <source>
        <dbReference type="EMBL" id="CAD7092500.1"/>
    </source>
</evidence>
<dbReference type="Proteomes" id="UP000594454">
    <property type="component" value="Chromosome 6"/>
</dbReference>
<dbReference type="GO" id="GO:0005576">
    <property type="term" value="C:extracellular region"/>
    <property type="evidence" value="ECO:0007669"/>
    <property type="project" value="UniProtKB-SubCell"/>
</dbReference>
<dbReference type="Pfam" id="PF00473">
    <property type="entry name" value="CRF"/>
    <property type="match status" value="1"/>
</dbReference>
<evidence type="ECO:0000256" key="1">
    <source>
        <dbReference type="ARBA" id="ARBA00004613"/>
    </source>
</evidence>
<proteinExistence type="predicted"/>
<reference evidence="5 6" key="1">
    <citation type="submission" date="2020-11" db="EMBL/GenBank/DDBJ databases">
        <authorList>
            <person name="Wallbank WR R."/>
            <person name="Pardo Diaz C."/>
            <person name="Kozak K."/>
            <person name="Martin S."/>
            <person name="Jiggins C."/>
            <person name="Moest M."/>
            <person name="Warren A I."/>
            <person name="Generalovic N T."/>
            <person name="Byers J.R.P. K."/>
            <person name="Montejo-Kovacevich G."/>
            <person name="Yen C E."/>
        </authorList>
    </citation>
    <scope>NUCLEOTIDE SEQUENCE [LARGE SCALE GENOMIC DNA]</scope>
</reference>
<dbReference type="OrthoDB" id="6418774at2759"/>
<accession>A0A7R8V6D1</accession>
<feature type="domain" description="Corticotropin-releasing factor" evidence="4">
    <location>
        <begin position="57"/>
        <end position="100"/>
    </location>
</feature>
<organism evidence="5 6">
    <name type="scientific">Hermetia illucens</name>
    <name type="common">Black soldier fly</name>
    <dbReference type="NCBI Taxonomy" id="343691"/>
    <lineage>
        <taxon>Eukaryota</taxon>
        <taxon>Metazoa</taxon>
        <taxon>Ecdysozoa</taxon>
        <taxon>Arthropoda</taxon>
        <taxon>Hexapoda</taxon>
        <taxon>Insecta</taxon>
        <taxon>Pterygota</taxon>
        <taxon>Neoptera</taxon>
        <taxon>Endopterygota</taxon>
        <taxon>Diptera</taxon>
        <taxon>Brachycera</taxon>
        <taxon>Stratiomyomorpha</taxon>
        <taxon>Stratiomyidae</taxon>
        <taxon>Hermetiinae</taxon>
        <taxon>Hermetia</taxon>
    </lineage>
</organism>
<name>A0A7R8V6D1_HERIL</name>
<protein>
    <recommendedName>
        <fullName evidence="4">Corticotropin-releasing factor domain-containing protein</fullName>
    </recommendedName>
</protein>
<dbReference type="PROSITE" id="PS00511">
    <property type="entry name" value="CRF"/>
    <property type="match status" value="1"/>
</dbReference>
<keyword evidence="6" id="KW-1185">Reference proteome</keyword>
<gene>
    <name evidence="5" type="ORF">HERILL_LOCUS14857</name>
</gene>
<comment type="subcellular location">
    <subcellularLocation>
        <location evidence="1">Secreted</location>
    </subcellularLocation>
</comment>
<dbReference type="GO" id="GO:0005179">
    <property type="term" value="F:hormone activity"/>
    <property type="evidence" value="ECO:0007669"/>
    <property type="project" value="UniProtKB-KW"/>
</dbReference>
<evidence type="ECO:0000313" key="6">
    <source>
        <dbReference type="Proteomes" id="UP000594454"/>
    </source>
</evidence>
<evidence type="ECO:0000256" key="2">
    <source>
        <dbReference type="ARBA" id="ARBA00022525"/>
    </source>
</evidence>
<keyword evidence="3" id="KW-0372">Hormone</keyword>
<dbReference type="InterPro" id="IPR000187">
    <property type="entry name" value="CRF"/>
</dbReference>